<comment type="caution">
    <text evidence="1">The sequence shown here is derived from an EMBL/GenBank/DDBJ whole genome shotgun (WGS) entry which is preliminary data.</text>
</comment>
<name>A0A973WPG2_9BRAD</name>
<dbReference type="AlphaFoldDB" id="A0A973WPG2"/>
<protein>
    <submittedName>
        <fullName evidence="1">Uncharacterized protein</fullName>
    </submittedName>
</protein>
<dbReference type="EMBL" id="JABWSX010000001">
    <property type="protein sequence ID" value="NVL06865.1"/>
    <property type="molecule type" value="Genomic_DNA"/>
</dbReference>
<dbReference type="RefSeq" id="WP_176530616.1">
    <property type="nucleotide sequence ID" value="NZ_CP088022.1"/>
</dbReference>
<organism evidence="1">
    <name type="scientific">Bradyrhizobium quebecense</name>
    <dbReference type="NCBI Taxonomy" id="2748629"/>
    <lineage>
        <taxon>Bacteria</taxon>
        <taxon>Pseudomonadati</taxon>
        <taxon>Pseudomonadota</taxon>
        <taxon>Alphaproteobacteria</taxon>
        <taxon>Hyphomicrobiales</taxon>
        <taxon>Nitrobacteraceae</taxon>
        <taxon>Bradyrhizobium</taxon>
    </lineage>
</organism>
<proteinExistence type="predicted"/>
<reference evidence="1" key="1">
    <citation type="submission" date="2020-06" db="EMBL/GenBank/DDBJ databases">
        <title>Whole Genome Sequence of Bradyrhizobium sp. Strain 66S1MB.</title>
        <authorList>
            <person name="Bromfield E."/>
            <person name="Cloutier S."/>
        </authorList>
    </citation>
    <scope>NUCLEOTIDE SEQUENCE</scope>
    <source>
        <strain evidence="1">66S1MB</strain>
    </source>
</reference>
<sequence length="66" mass="7372">MTTDVPLLIDIQNACQLVTDESYSRINTFSATAHLPNDAPRGRLAEFLATAMISCAAQHRRPRWQS</sequence>
<accession>A0A973WPG2</accession>
<gene>
    <name evidence="1" type="ORF">HU230_14225</name>
</gene>
<evidence type="ECO:0000313" key="1">
    <source>
        <dbReference type="EMBL" id="NVL06865.1"/>
    </source>
</evidence>